<evidence type="ECO:0000256" key="2">
    <source>
        <dbReference type="ARBA" id="ARBA00023136"/>
    </source>
</evidence>
<evidence type="ECO:0000313" key="8">
    <source>
        <dbReference type="Proteomes" id="UP000613255"/>
    </source>
</evidence>
<dbReference type="RefSeq" id="WP_198685017.1">
    <property type="nucleotide sequence ID" value="NZ_JAEIJD010000002.1"/>
</dbReference>
<feature type="signal peptide" evidence="5">
    <location>
        <begin position="1"/>
        <end position="22"/>
    </location>
</feature>
<dbReference type="SUPFAM" id="SSF141488">
    <property type="entry name" value="YdhA-like"/>
    <property type="match status" value="1"/>
</dbReference>
<keyword evidence="8" id="KW-1185">Reference proteome</keyword>
<keyword evidence="2" id="KW-0472">Membrane</keyword>
<dbReference type="AlphaFoldDB" id="A0A934HNT8"/>
<dbReference type="EMBL" id="JAEIJD010000002">
    <property type="protein sequence ID" value="MBI6628997.1"/>
    <property type="molecule type" value="Genomic_DNA"/>
</dbReference>
<dbReference type="InterPro" id="IPR018660">
    <property type="entry name" value="MliC"/>
</dbReference>
<dbReference type="Proteomes" id="UP000613255">
    <property type="component" value="Unassembled WGS sequence"/>
</dbReference>
<dbReference type="Pfam" id="PF09864">
    <property type="entry name" value="MliC"/>
    <property type="match status" value="1"/>
</dbReference>
<dbReference type="InterPro" id="IPR036328">
    <property type="entry name" value="MliC_sf"/>
</dbReference>
<evidence type="ECO:0000256" key="4">
    <source>
        <dbReference type="ARBA" id="ARBA00023288"/>
    </source>
</evidence>
<sequence>MKYLQRTFVGCILALTASVANAETISMTYICERGVEVPVIYVNPSHGDDPALAILMAEGQLVRLKQEVSASGARYGWPADGSSYEWWEHQGTAMLNWIDGETDESSPIYRACTPQE</sequence>
<keyword evidence="3" id="KW-0564">Palmitate</keyword>
<evidence type="ECO:0000256" key="1">
    <source>
        <dbReference type="ARBA" id="ARBA00022729"/>
    </source>
</evidence>
<organism evidence="7 8">
    <name type="scientific">Pontibaca salina</name>
    <dbReference type="NCBI Taxonomy" id="2795731"/>
    <lineage>
        <taxon>Bacteria</taxon>
        <taxon>Pseudomonadati</taxon>
        <taxon>Pseudomonadota</taxon>
        <taxon>Alphaproteobacteria</taxon>
        <taxon>Rhodobacterales</taxon>
        <taxon>Roseobacteraceae</taxon>
        <taxon>Pontibaca</taxon>
    </lineage>
</organism>
<dbReference type="Gene3D" id="2.40.128.200">
    <property type="match status" value="1"/>
</dbReference>
<keyword evidence="1 5" id="KW-0732">Signal</keyword>
<evidence type="ECO:0000313" key="7">
    <source>
        <dbReference type="EMBL" id="MBI6628997.1"/>
    </source>
</evidence>
<keyword evidence="4" id="KW-0449">Lipoprotein</keyword>
<feature type="domain" description="C-type lysozyme inhibitor" evidence="6">
    <location>
        <begin position="29"/>
        <end position="102"/>
    </location>
</feature>
<evidence type="ECO:0000259" key="6">
    <source>
        <dbReference type="Pfam" id="PF09864"/>
    </source>
</evidence>
<evidence type="ECO:0000256" key="3">
    <source>
        <dbReference type="ARBA" id="ARBA00023139"/>
    </source>
</evidence>
<reference evidence="7" key="1">
    <citation type="submission" date="2020-12" db="EMBL/GenBank/DDBJ databases">
        <title>Pontibaca salina gen. nov., sp. nov., isolated from marine sediment.</title>
        <authorList>
            <person name="Bo J."/>
            <person name="Wang S."/>
            <person name="Song X."/>
            <person name="Du Z."/>
        </authorList>
    </citation>
    <scope>NUCLEOTIDE SEQUENCE</scope>
    <source>
        <strain evidence="7">S1109L</strain>
    </source>
</reference>
<accession>A0A934HNT8</accession>
<comment type="caution">
    <text evidence="7">The sequence shown here is derived from an EMBL/GenBank/DDBJ whole genome shotgun (WGS) entry which is preliminary data.</text>
</comment>
<gene>
    <name evidence="7" type="ORF">JAO82_03795</name>
</gene>
<evidence type="ECO:0000256" key="5">
    <source>
        <dbReference type="SAM" id="SignalP"/>
    </source>
</evidence>
<proteinExistence type="predicted"/>
<feature type="chain" id="PRO_5037726196" evidence="5">
    <location>
        <begin position="23"/>
        <end position="116"/>
    </location>
</feature>
<name>A0A934HNT8_9RHOB</name>
<protein>
    <submittedName>
        <fullName evidence="7">MliC family protein</fullName>
    </submittedName>
</protein>